<evidence type="ECO:0000256" key="7">
    <source>
        <dbReference type="ARBA" id="ARBA00023295"/>
    </source>
</evidence>
<evidence type="ECO:0000256" key="5">
    <source>
        <dbReference type="ARBA" id="ARBA00022801"/>
    </source>
</evidence>
<dbReference type="PANTHER" id="PTHR15535:SF26">
    <property type="entry name" value="CELL SURFACE HYALURONIDASE"/>
    <property type="match status" value="1"/>
</dbReference>
<dbReference type="GO" id="GO:0005886">
    <property type="term" value="C:plasma membrane"/>
    <property type="evidence" value="ECO:0007669"/>
    <property type="project" value="UniProtKB-SubCell"/>
</dbReference>
<keyword evidence="5" id="KW-0378">Hydrolase</keyword>
<feature type="compositionally biased region" description="Pro residues" evidence="9">
    <location>
        <begin position="36"/>
        <end position="54"/>
    </location>
</feature>
<feature type="region of interest" description="Disordered" evidence="9">
    <location>
        <begin position="19"/>
        <end position="60"/>
    </location>
</feature>
<dbReference type="GO" id="GO:0004415">
    <property type="term" value="F:hyalurononglucosaminidase activity"/>
    <property type="evidence" value="ECO:0007669"/>
    <property type="project" value="Ensembl"/>
</dbReference>
<dbReference type="PROSITE" id="PS52031">
    <property type="entry name" value="GG_LECTIN"/>
    <property type="match status" value="2"/>
</dbReference>
<evidence type="ECO:0000256" key="6">
    <source>
        <dbReference type="ARBA" id="ARBA00023180"/>
    </source>
</evidence>
<accession>A0A3Q3F5Z4</accession>
<keyword evidence="10" id="KW-1133">Transmembrane helix</keyword>
<dbReference type="OrthoDB" id="120976at2759"/>
<keyword evidence="3" id="KW-1003">Cell membrane</keyword>
<dbReference type="KEGG" id="kmr:108236586"/>
<dbReference type="GO" id="GO:0003190">
    <property type="term" value="P:atrioventricular valve formation"/>
    <property type="evidence" value="ECO:0007669"/>
    <property type="project" value="Ensembl"/>
</dbReference>
<dbReference type="GO" id="GO:1903670">
    <property type="term" value="P:regulation of sprouting angiogenesis"/>
    <property type="evidence" value="ECO:0007669"/>
    <property type="project" value="Ensembl"/>
</dbReference>
<dbReference type="GO" id="GO:1900748">
    <property type="term" value="P:positive regulation of vascular endothelial growth factor signaling pathway"/>
    <property type="evidence" value="ECO:0007669"/>
    <property type="project" value="Ensembl"/>
</dbReference>
<dbReference type="PANTHER" id="PTHR15535">
    <property type="entry name" value="TRANSMEMBRANE PROTEIN 2-RELATED"/>
    <property type="match status" value="1"/>
</dbReference>
<evidence type="ECO:0000259" key="11">
    <source>
        <dbReference type="PROSITE" id="PS51484"/>
    </source>
</evidence>
<dbReference type="InterPro" id="IPR055401">
    <property type="entry name" value="CEMIP_beta-hel_dom"/>
</dbReference>
<evidence type="ECO:0000256" key="9">
    <source>
        <dbReference type="SAM" id="MobiDB-lite"/>
    </source>
</evidence>
<dbReference type="STRING" id="37003.ENSKMAP00000008962"/>
<dbReference type="GO" id="GO:0003318">
    <property type="term" value="P:cell migration to the midline involved in heart development"/>
    <property type="evidence" value="ECO:0007669"/>
    <property type="project" value="Ensembl"/>
</dbReference>
<keyword evidence="10" id="KW-0812">Transmembrane</keyword>
<evidence type="ECO:0000256" key="1">
    <source>
        <dbReference type="ARBA" id="ARBA00004236"/>
    </source>
</evidence>
<dbReference type="GO" id="GO:0003197">
    <property type="term" value="P:endocardial cushion development"/>
    <property type="evidence" value="ECO:0007669"/>
    <property type="project" value="Ensembl"/>
</dbReference>
<evidence type="ECO:0000313" key="12">
    <source>
        <dbReference type="Ensembl" id="ENSKMAP00000008962.1"/>
    </source>
</evidence>
<protein>
    <submittedName>
        <fullName evidence="12">Cell migration inducing hyaluronidase 2</fullName>
    </submittedName>
</protein>
<dbReference type="InterPro" id="IPR039477">
    <property type="entry name" value="ILEI/PANDER_dom"/>
</dbReference>
<keyword evidence="7" id="KW-0326">Glycosidase</keyword>
<dbReference type="SUPFAM" id="SSF51126">
    <property type="entry name" value="Pectin lyase-like"/>
    <property type="match status" value="1"/>
</dbReference>
<dbReference type="GO" id="GO:0055008">
    <property type="term" value="P:cardiac muscle tissue morphogenesis"/>
    <property type="evidence" value="ECO:0007669"/>
    <property type="project" value="Ensembl"/>
</dbReference>
<dbReference type="RefSeq" id="XP_017272846.1">
    <property type="nucleotide sequence ID" value="XM_017417357.3"/>
</dbReference>
<reference evidence="12" key="1">
    <citation type="submission" date="2025-08" db="UniProtKB">
        <authorList>
            <consortium name="Ensembl"/>
        </authorList>
    </citation>
    <scope>IDENTIFICATION</scope>
</reference>
<comment type="subcellular location">
    <subcellularLocation>
        <location evidence="1">Cell membrane</location>
    </subcellularLocation>
</comment>
<comment type="similarity">
    <text evidence="2">Belongs to the CEMIP family.</text>
</comment>
<dbReference type="InterPro" id="IPR019316">
    <property type="entry name" value="G8_domain"/>
</dbReference>
<dbReference type="GO" id="GO:0060974">
    <property type="term" value="P:cell migration involved in heart formation"/>
    <property type="evidence" value="ECO:0007669"/>
    <property type="project" value="Ensembl"/>
</dbReference>
<dbReference type="GO" id="GO:0030214">
    <property type="term" value="P:hyaluronan catabolic process"/>
    <property type="evidence" value="ECO:0007669"/>
    <property type="project" value="Ensembl"/>
</dbReference>
<evidence type="ECO:0000256" key="3">
    <source>
        <dbReference type="ARBA" id="ARBA00022475"/>
    </source>
</evidence>
<evidence type="ECO:0000256" key="8">
    <source>
        <dbReference type="PROSITE-ProRule" id="PRU01375"/>
    </source>
</evidence>
<evidence type="ECO:0000256" key="4">
    <source>
        <dbReference type="ARBA" id="ARBA00022734"/>
    </source>
</evidence>
<reference evidence="12" key="2">
    <citation type="submission" date="2025-09" db="UniProtKB">
        <authorList>
            <consortium name="Ensembl"/>
        </authorList>
    </citation>
    <scope>IDENTIFICATION</scope>
</reference>
<keyword evidence="10" id="KW-0472">Membrane</keyword>
<dbReference type="GO" id="GO:0030246">
    <property type="term" value="F:carbohydrate binding"/>
    <property type="evidence" value="ECO:0007669"/>
    <property type="project" value="UniProtKB-UniRule"/>
</dbReference>
<evidence type="ECO:0000256" key="2">
    <source>
        <dbReference type="ARBA" id="ARBA00007586"/>
    </source>
</evidence>
<keyword evidence="6" id="KW-0325">Glycoprotein</keyword>
<dbReference type="GO" id="GO:1901203">
    <property type="term" value="P:positive regulation of extracellular matrix assembly"/>
    <property type="evidence" value="ECO:0007669"/>
    <property type="project" value="Ensembl"/>
</dbReference>
<dbReference type="InterPro" id="IPR011050">
    <property type="entry name" value="Pectin_lyase_fold/virulence"/>
</dbReference>
<dbReference type="Pfam" id="PF24605">
    <property type="entry name" value="CEMIP_X"/>
    <property type="match status" value="1"/>
</dbReference>
<dbReference type="SMART" id="SM01225">
    <property type="entry name" value="G8"/>
    <property type="match status" value="1"/>
</dbReference>
<organism evidence="12 13">
    <name type="scientific">Kryptolebias marmoratus</name>
    <name type="common">Mangrove killifish</name>
    <name type="synonym">Rivulus marmoratus</name>
    <dbReference type="NCBI Taxonomy" id="37003"/>
    <lineage>
        <taxon>Eukaryota</taxon>
        <taxon>Metazoa</taxon>
        <taxon>Chordata</taxon>
        <taxon>Craniata</taxon>
        <taxon>Vertebrata</taxon>
        <taxon>Euteleostomi</taxon>
        <taxon>Actinopterygii</taxon>
        <taxon>Neopterygii</taxon>
        <taxon>Teleostei</taxon>
        <taxon>Neoteleostei</taxon>
        <taxon>Acanthomorphata</taxon>
        <taxon>Ovalentaria</taxon>
        <taxon>Atherinomorphae</taxon>
        <taxon>Cyprinodontiformes</taxon>
        <taxon>Rivulidae</taxon>
        <taxon>Kryptolebias</taxon>
    </lineage>
</organism>
<dbReference type="GO" id="GO:0016203">
    <property type="term" value="P:muscle attachment"/>
    <property type="evidence" value="ECO:0007669"/>
    <property type="project" value="Ensembl"/>
</dbReference>
<dbReference type="GeneID" id="108236586"/>
<dbReference type="Pfam" id="PF24606">
    <property type="entry name" value="CEMIP_beta-hel"/>
    <property type="match status" value="1"/>
</dbReference>
<keyword evidence="13" id="KW-1185">Reference proteome</keyword>
<dbReference type="InterPro" id="IPR055400">
    <property type="entry name" value="CEMIP_X"/>
</dbReference>
<dbReference type="Pfam" id="PF10162">
    <property type="entry name" value="G8"/>
    <property type="match status" value="1"/>
</dbReference>
<dbReference type="Pfam" id="PF15711">
    <property type="entry name" value="ILEI"/>
    <property type="match status" value="2"/>
</dbReference>
<dbReference type="Ensembl" id="ENSKMAT00000009096.1">
    <property type="protein sequence ID" value="ENSKMAP00000008962.1"/>
    <property type="gene ID" value="ENSKMAG00000006730.1"/>
</dbReference>
<keyword evidence="4 8" id="KW-0430">Lectin</keyword>
<sequence>MPTSDGPSRYPVFVALPHGNPPRCPGYVPGRVAPVRSPPPAKAPPPPPLKPRGPPQQRQQTALSLSEGNRLRELAQNLQRRKNTLICCGASLGAFLFTLILVLSLKSGNVLDENCPDHDPSLSSWNPGLQPDKAVVVRRGHLFRLESSATFHSLTIQSGGRVVFADSVDGSKNITLRTHHILIEDGGAFHIGSPKCRYRSHATIALIGRSDNKAVPEVPGLGRKFIGVMGGGTLELHGAERVSWSLLTQSIPPSGLSTGGYAFQKNFSRGINLRVFDQDTSALLFDRRYDTHDSRNDSQWLTKLLRSLPAGSIVALAVGDSAVKSLLDETKSAFKEILGSRFSYDLKYRQAWALVSVVGGGNTSCSEEVREHENLNTGGRAVARCNFTTINGVGFSVTAYSEWKNGYPIMGFQVNAADQVVLNLQDDVQQTWKPGDSIVVASTDYSMHQAEEFTLLPCPDCTSRQVRIQGKPRYNHVGEIIDGVDMRAEVALLSRNILIHGEMENSCYGNNKCQYFNHDTFGGHIKVLANFSSVHLSHVELKNMGQQGEKGRYPLHFHLCGDVDQRGGYREPTYVDGLSIHHSFSRCLTVHATNGLLVKNTVGYDTLGHCFFLEDGIEQRNTFYHNLGLLTQPGTLLPTDRNETLCTSIRDNVYKGYTPSPSTECKAVSTFWIANPNNNLISNAAAGSQDAGIWFVFHSSSTGDSHGLVPETKAELTPLGIFYNNRVHSNFKAGLFIDKGVKTTNASAADPREYLCLENSARFRPHQNADPARPRVAAVIDTLISFKNNDLGAWIRGGDIVIQNSAFADNGVGLSFASDGSYPKDEGSSQEVRQSLFVGESRNRGTNGGQNKYWGVGGVDKKMRTLPRNRTFPIRGFQIYDGPVRLTRSTFRGFNYTSERYTSAVGFNLKNTWQLTPRNNLTQLSFHPTVELRAFFGRPGQWFEENDLDGDKNSIFHDVDGSVTGYRDTYVGRADNYLIQHPGCVKMPEWNGVTCSGRYSQVYIQTWGAPGLSLSISRDEYPDAPLVLRGINSQGASSQQYQPVLMMSKSYTLHWSGPAPRELVLSLINFDKDAWVLVGLCYPSNTTFQIMGDIYDRQRNVFEDITDYGTVSSLAELEAKPTERKYFFDKLAGLLWFYLRARHGRDGHSYCSMKGCERVKVTATTTSKQTCNCTAKAYPKYSKTPSAVLSMPTLNTKPCKDCGAQQFVFSSEPWTSYLQTQVKSVSSKEEKDDPSFITVNEVTMPFSQPGFFLVSVDACSGKVIKKTFFAKMDNKMEQFLKTGIPKRSVVLMATRGQPESLVDLAPHLVSFGLAKAADLRTKDSLAMWGFLGGSLPPSWVSLQTGQGDDVLGLQERYLPLGLESYGCSPPAAQTRKDLELLKKATGLQ</sequence>
<feature type="domain" description="G8" evidence="11">
    <location>
        <begin position="123"/>
        <end position="249"/>
    </location>
</feature>
<dbReference type="OMA" id="DYGCPRA"/>
<evidence type="ECO:0000313" key="13">
    <source>
        <dbReference type="Proteomes" id="UP000264800"/>
    </source>
</evidence>
<dbReference type="GeneTree" id="ENSGT00940000153636"/>
<dbReference type="Proteomes" id="UP000264800">
    <property type="component" value="Unplaced"/>
</dbReference>
<evidence type="ECO:0000256" key="10">
    <source>
        <dbReference type="SAM" id="Phobius"/>
    </source>
</evidence>
<proteinExistence type="inferred from homology"/>
<dbReference type="GO" id="GO:0030111">
    <property type="term" value="P:regulation of Wnt signaling pathway"/>
    <property type="evidence" value="ECO:0007669"/>
    <property type="project" value="Ensembl"/>
</dbReference>
<dbReference type="PROSITE" id="PS51484">
    <property type="entry name" value="G8"/>
    <property type="match status" value="1"/>
</dbReference>
<feature type="transmembrane region" description="Helical" evidence="10">
    <location>
        <begin position="84"/>
        <end position="105"/>
    </location>
</feature>
<dbReference type="InterPro" id="IPR052252">
    <property type="entry name" value="CEMIP/CEMIP2"/>
</dbReference>
<name>A0A3Q3F5Z4_KRYMA</name>
<dbReference type="CTD" id="23670"/>
<dbReference type="GO" id="GO:0001947">
    <property type="term" value="P:heart looping"/>
    <property type="evidence" value="ECO:0007669"/>
    <property type="project" value="Ensembl"/>
</dbReference>